<evidence type="ECO:0000256" key="1">
    <source>
        <dbReference type="SAM" id="MobiDB-lite"/>
    </source>
</evidence>
<name>A0A939ITA0_9CORY</name>
<keyword evidence="4" id="KW-1185">Reference proteome</keyword>
<dbReference type="InterPro" id="IPR001357">
    <property type="entry name" value="BRCT_dom"/>
</dbReference>
<dbReference type="Proteomes" id="UP000664332">
    <property type="component" value="Unassembled WGS sequence"/>
</dbReference>
<dbReference type="CDD" id="cd17748">
    <property type="entry name" value="BRCT_DNA_ligase_like"/>
    <property type="match status" value="1"/>
</dbReference>
<protein>
    <recommendedName>
        <fullName evidence="2">BRCT domain-containing protein</fullName>
    </recommendedName>
</protein>
<dbReference type="EMBL" id="JAFLEQ010000005">
    <property type="protein sequence ID" value="MBN9643624.1"/>
    <property type="molecule type" value="Genomic_DNA"/>
</dbReference>
<dbReference type="Gene3D" id="3.40.50.10190">
    <property type="entry name" value="BRCT domain"/>
    <property type="match status" value="1"/>
</dbReference>
<feature type="domain" description="BRCT" evidence="2">
    <location>
        <begin position="371"/>
        <end position="454"/>
    </location>
</feature>
<gene>
    <name evidence="3" type="ORF">JZY06_03125</name>
</gene>
<dbReference type="InterPro" id="IPR012337">
    <property type="entry name" value="RNaseH-like_sf"/>
</dbReference>
<dbReference type="SUPFAM" id="SSF53098">
    <property type="entry name" value="Ribonuclease H-like"/>
    <property type="match status" value="1"/>
</dbReference>
<comment type="caution">
    <text evidence="3">The sequence shown here is derived from an EMBL/GenBank/DDBJ whole genome shotgun (WGS) entry which is preliminary data.</text>
</comment>
<sequence length="467" mass="48251">MTDPVIRAHGQTITLAGGTLTVYRDELTRALYGPGRVIEVATITGYTTHTCPGPLRQKLVIDGPTPPLAIDFGPGQRDQLEALAGELDRIIGGDAPSVAAQSIPGFCVTVIGADAPDGVWDKPTAIAVASVTDGNLGAVHRYSFSGDPARDTQTFTSLADTLSTLLEKQQAATASTTGTGKAVLVAHNAYKVLSILRRTAARLGVAVPAAEVMCTLALWRSLHHSTGWASEIQAAAAMSGTPTGDDPQPVDETCPLADRLAATVRLACALAVGTGQPVSDIRALAAAAGLAPGQVTGGALTPVLEEADAAIAYPAPAAGTATPKKTSTAAAAAPPAASGRSGGGRGSRRGPAPWSRVQAPETIPDPNPDADPEGVLFGQLVVLSGDFGAHSKEELFRLIADKGAQLKTNVTKKTTILVAGDWGKKTSKVKKAERYKQDGQDIRIWRDTDLYEALGIAADPMQEEPPF</sequence>
<evidence type="ECO:0000259" key="2">
    <source>
        <dbReference type="PROSITE" id="PS50172"/>
    </source>
</evidence>
<dbReference type="SUPFAM" id="SSF52113">
    <property type="entry name" value="BRCT domain"/>
    <property type="match status" value="1"/>
</dbReference>
<feature type="region of interest" description="Disordered" evidence="1">
    <location>
        <begin position="318"/>
        <end position="372"/>
    </location>
</feature>
<accession>A0A939ITA0</accession>
<dbReference type="InterPro" id="IPR036420">
    <property type="entry name" value="BRCT_dom_sf"/>
</dbReference>
<dbReference type="PROSITE" id="PS50172">
    <property type="entry name" value="BRCT"/>
    <property type="match status" value="1"/>
</dbReference>
<proteinExistence type="predicted"/>
<dbReference type="AlphaFoldDB" id="A0A939ITA0"/>
<organism evidence="3 4">
    <name type="scientific">Corynebacterium mendelii</name>
    <dbReference type="NCBI Taxonomy" id="2765362"/>
    <lineage>
        <taxon>Bacteria</taxon>
        <taxon>Bacillati</taxon>
        <taxon>Actinomycetota</taxon>
        <taxon>Actinomycetes</taxon>
        <taxon>Mycobacteriales</taxon>
        <taxon>Corynebacteriaceae</taxon>
        <taxon>Corynebacterium</taxon>
    </lineage>
</organism>
<reference evidence="3" key="1">
    <citation type="submission" date="2021-03" db="EMBL/GenBank/DDBJ databases">
        <authorList>
            <person name="Sun Q."/>
        </authorList>
    </citation>
    <scope>NUCLEOTIDE SEQUENCE</scope>
    <source>
        <strain evidence="3">CCM 8862</strain>
    </source>
</reference>
<evidence type="ECO:0000313" key="3">
    <source>
        <dbReference type="EMBL" id="MBN9643624.1"/>
    </source>
</evidence>
<feature type="compositionally biased region" description="Low complexity" evidence="1">
    <location>
        <begin position="318"/>
        <end position="339"/>
    </location>
</feature>
<evidence type="ECO:0000313" key="4">
    <source>
        <dbReference type="Proteomes" id="UP000664332"/>
    </source>
</evidence>